<evidence type="ECO:0000313" key="3">
    <source>
        <dbReference type="EMBL" id="GAA4683367.1"/>
    </source>
</evidence>
<dbReference type="EMBL" id="BAABIM010000002">
    <property type="protein sequence ID" value="GAA4683367.1"/>
    <property type="molecule type" value="Genomic_DNA"/>
</dbReference>
<keyword evidence="1" id="KW-1133">Transmembrane helix</keyword>
<accession>A0ABP8W777</accession>
<sequence length="130" mass="13971">MPPALLLIPLIPALIGGIFLTVAAGMRRHVQGWVSTQGLVVEHTGLMMPVFVFRDHRGAEHRVRMVRGSDSFPPSVGTVVPVRYDPQAPGRARIDTAGYSGVVYVWVGWVLVSIAVAAEVVLAAAYVATR</sequence>
<name>A0ABP8W777_9ACTN</name>
<dbReference type="Pfam" id="PF12158">
    <property type="entry name" value="DUF3592"/>
    <property type="match status" value="1"/>
</dbReference>
<keyword evidence="4" id="KW-1185">Reference proteome</keyword>
<feature type="transmembrane region" description="Helical" evidence="1">
    <location>
        <begin position="103"/>
        <end position="128"/>
    </location>
</feature>
<gene>
    <name evidence="3" type="ORF">GCM10023226_20650</name>
</gene>
<reference evidence="4" key="1">
    <citation type="journal article" date="2019" name="Int. J. Syst. Evol. Microbiol.">
        <title>The Global Catalogue of Microorganisms (GCM) 10K type strain sequencing project: providing services to taxonomists for standard genome sequencing and annotation.</title>
        <authorList>
            <consortium name="The Broad Institute Genomics Platform"/>
            <consortium name="The Broad Institute Genome Sequencing Center for Infectious Disease"/>
            <person name="Wu L."/>
            <person name="Ma J."/>
        </authorList>
    </citation>
    <scope>NUCLEOTIDE SEQUENCE [LARGE SCALE GENOMIC DNA]</scope>
    <source>
        <strain evidence="4">JCM 18127</strain>
    </source>
</reference>
<evidence type="ECO:0000313" key="4">
    <source>
        <dbReference type="Proteomes" id="UP001500621"/>
    </source>
</evidence>
<evidence type="ECO:0000259" key="2">
    <source>
        <dbReference type="Pfam" id="PF12158"/>
    </source>
</evidence>
<dbReference type="Proteomes" id="UP001500621">
    <property type="component" value="Unassembled WGS sequence"/>
</dbReference>
<evidence type="ECO:0000256" key="1">
    <source>
        <dbReference type="SAM" id="Phobius"/>
    </source>
</evidence>
<keyword evidence="1" id="KW-0812">Transmembrane</keyword>
<feature type="domain" description="DUF3592" evidence="2">
    <location>
        <begin position="60"/>
        <end position="96"/>
    </location>
</feature>
<dbReference type="InterPro" id="IPR021994">
    <property type="entry name" value="DUF3592"/>
</dbReference>
<dbReference type="RefSeq" id="WP_345265430.1">
    <property type="nucleotide sequence ID" value="NZ_BAABIM010000002.1"/>
</dbReference>
<organism evidence="3 4">
    <name type="scientific">Nocardioides nanhaiensis</name>
    <dbReference type="NCBI Taxonomy" id="1476871"/>
    <lineage>
        <taxon>Bacteria</taxon>
        <taxon>Bacillati</taxon>
        <taxon>Actinomycetota</taxon>
        <taxon>Actinomycetes</taxon>
        <taxon>Propionibacteriales</taxon>
        <taxon>Nocardioidaceae</taxon>
        <taxon>Nocardioides</taxon>
    </lineage>
</organism>
<comment type="caution">
    <text evidence="3">The sequence shown here is derived from an EMBL/GenBank/DDBJ whole genome shotgun (WGS) entry which is preliminary data.</text>
</comment>
<keyword evidence="1" id="KW-0472">Membrane</keyword>
<protein>
    <recommendedName>
        <fullName evidence="2">DUF3592 domain-containing protein</fullName>
    </recommendedName>
</protein>
<proteinExistence type="predicted"/>